<name>A0A9Q9D677_9LACT</name>
<keyword evidence="1" id="KW-0812">Transmembrane</keyword>
<protein>
    <submittedName>
        <fullName evidence="2">Uncharacterized protein</fullName>
    </submittedName>
</protein>
<evidence type="ECO:0000313" key="2">
    <source>
        <dbReference type="EMBL" id="USJ19900.1"/>
    </source>
</evidence>
<feature type="transmembrane region" description="Helical" evidence="1">
    <location>
        <begin position="122"/>
        <end position="145"/>
    </location>
</feature>
<keyword evidence="1" id="KW-1133">Transmembrane helix</keyword>
<dbReference type="EMBL" id="CP086395">
    <property type="protein sequence ID" value="USJ19900.1"/>
    <property type="molecule type" value="Genomic_DNA"/>
</dbReference>
<proteinExistence type="predicted"/>
<accession>A0A9Q9D677</accession>
<dbReference type="Proteomes" id="UP001056730">
    <property type="component" value="Chromosome"/>
</dbReference>
<evidence type="ECO:0000313" key="3">
    <source>
        <dbReference type="Proteomes" id="UP001056730"/>
    </source>
</evidence>
<sequence length="165" mass="19017">MIELIIGIVIAVIAFPEITSYFILFGLVFFDNEWMVDVKPEQFSPFEFLYSPSVLIHNTITDLHIVFKIGIFIAIPILYLLVSHFIHFGPIYPLQILGVGFMIYCIFMMLHHPQNLNLDMIWSVSLTIIIGFLTLGARLLTFKFLDSIFGGNPYLREKSFKASYE</sequence>
<feature type="transmembrane region" description="Helical" evidence="1">
    <location>
        <begin position="6"/>
        <end position="30"/>
    </location>
</feature>
<dbReference type="AlphaFoldDB" id="A0A9Q9D677"/>
<organism evidence="2 3">
    <name type="scientific">Lactococcus formosensis</name>
    <dbReference type="NCBI Taxonomy" id="1281486"/>
    <lineage>
        <taxon>Bacteria</taxon>
        <taxon>Bacillati</taxon>
        <taxon>Bacillota</taxon>
        <taxon>Bacilli</taxon>
        <taxon>Lactobacillales</taxon>
        <taxon>Streptococcaceae</taxon>
        <taxon>Lactococcus</taxon>
    </lineage>
</organism>
<dbReference type="RefSeq" id="WP_252175300.1">
    <property type="nucleotide sequence ID" value="NZ_CP086395.1"/>
</dbReference>
<dbReference type="KEGG" id="lfo:LMK00_08685"/>
<evidence type="ECO:0000256" key="1">
    <source>
        <dbReference type="SAM" id="Phobius"/>
    </source>
</evidence>
<keyword evidence="1" id="KW-0472">Membrane</keyword>
<reference evidence="2" key="1">
    <citation type="journal article" date="2022" name="Front. Microbiol.">
        <title>Feed Insects as a Reservoir of Granadaene-Producing Lactococci.</title>
        <authorList>
            <person name="Neuzil-Bunesova V."/>
            <person name="Ramirez Garcia A."/>
            <person name="Modrackova N."/>
            <person name="Makovska M."/>
            <person name="Sabolova M."/>
            <person name="Sproer C."/>
            <person name="Bunk B."/>
            <person name="Blom J."/>
            <person name="Schwab C."/>
        </authorList>
    </citation>
    <scope>NUCLEOTIDE SEQUENCE</scope>
    <source>
        <strain evidence="2">I4/6O</strain>
    </source>
</reference>
<feature type="transmembrane region" description="Helical" evidence="1">
    <location>
        <begin position="65"/>
        <end position="86"/>
    </location>
</feature>
<gene>
    <name evidence="2" type="ORF">LMK00_08685</name>
</gene>
<feature type="transmembrane region" description="Helical" evidence="1">
    <location>
        <begin position="92"/>
        <end position="110"/>
    </location>
</feature>